<name>A0AA38UBH6_9ASTR</name>
<reference evidence="2" key="1">
    <citation type="submission" date="2023-03" db="EMBL/GenBank/DDBJ databases">
        <title>Chromosome-scale reference genome and RAD-based genetic map of yellow starthistle (Centaurea solstitialis) reveal putative structural variation and QTLs associated with invader traits.</title>
        <authorList>
            <person name="Reatini B."/>
            <person name="Cang F.A."/>
            <person name="Jiang Q."/>
            <person name="Mckibben M.T.W."/>
            <person name="Barker M.S."/>
            <person name="Rieseberg L.H."/>
            <person name="Dlugosch K.M."/>
        </authorList>
    </citation>
    <scope>NUCLEOTIDE SEQUENCE</scope>
    <source>
        <strain evidence="2">CAN-66</strain>
        <tissue evidence="2">Leaf</tissue>
    </source>
</reference>
<sequence length="101" mass="11475">MEKTIAELHSMLKTAEQSMGTGTKTKDVLMEGGVKKKRGHRNTSKGKDHVQTSEKDPSRHYDSDIGVTSEDISIDPPPNLPAHHMRQLRRELRQPFGVDWR</sequence>
<evidence type="ECO:0000256" key="1">
    <source>
        <dbReference type="SAM" id="MobiDB-lite"/>
    </source>
</evidence>
<accession>A0AA38UBH6</accession>
<feature type="compositionally biased region" description="Basic and acidic residues" evidence="1">
    <location>
        <begin position="45"/>
        <end position="63"/>
    </location>
</feature>
<proteinExistence type="predicted"/>
<dbReference type="Proteomes" id="UP001172457">
    <property type="component" value="Chromosome 1"/>
</dbReference>
<organism evidence="2 3">
    <name type="scientific">Centaurea solstitialis</name>
    <name type="common">yellow star-thistle</name>
    <dbReference type="NCBI Taxonomy" id="347529"/>
    <lineage>
        <taxon>Eukaryota</taxon>
        <taxon>Viridiplantae</taxon>
        <taxon>Streptophyta</taxon>
        <taxon>Embryophyta</taxon>
        <taxon>Tracheophyta</taxon>
        <taxon>Spermatophyta</taxon>
        <taxon>Magnoliopsida</taxon>
        <taxon>eudicotyledons</taxon>
        <taxon>Gunneridae</taxon>
        <taxon>Pentapetalae</taxon>
        <taxon>asterids</taxon>
        <taxon>campanulids</taxon>
        <taxon>Asterales</taxon>
        <taxon>Asteraceae</taxon>
        <taxon>Carduoideae</taxon>
        <taxon>Cardueae</taxon>
        <taxon>Centaureinae</taxon>
        <taxon>Centaurea</taxon>
    </lineage>
</organism>
<gene>
    <name evidence="2" type="ORF">OSB04_002554</name>
</gene>
<comment type="caution">
    <text evidence="2">The sequence shown here is derived from an EMBL/GenBank/DDBJ whole genome shotgun (WGS) entry which is preliminary data.</text>
</comment>
<feature type="region of interest" description="Disordered" evidence="1">
    <location>
        <begin position="1"/>
        <end position="101"/>
    </location>
</feature>
<dbReference type="AlphaFoldDB" id="A0AA38UBH6"/>
<evidence type="ECO:0000313" key="3">
    <source>
        <dbReference type="Proteomes" id="UP001172457"/>
    </source>
</evidence>
<protein>
    <submittedName>
        <fullName evidence="2">Uncharacterized protein</fullName>
    </submittedName>
</protein>
<dbReference type="EMBL" id="JARYMX010000001">
    <property type="protein sequence ID" value="KAJ9566588.1"/>
    <property type="molecule type" value="Genomic_DNA"/>
</dbReference>
<feature type="compositionally biased region" description="Basic residues" evidence="1">
    <location>
        <begin position="35"/>
        <end position="44"/>
    </location>
</feature>
<evidence type="ECO:0000313" key="2">
    <source>
        <dbReference type="EMBL" id="KAJ9566588.1"/>
    </source>
</evidence>
<keyword evidence="3" id="KW-1185">Reference proteome</keyword>